<accession>A0A7W6PAY8</accession>
<reference evidence="1 2" key="1">
    <citation type="submission" date="2020-08" db="EMBL/GenBank/DDBJ databases">
        <title>Genomic Encyclopedia of Type Strains, Phase IV (KMG-IV): sequencing the most valuable type-strain genomes for metagenomic binning, comparative biology and taxonomic classification.</title>
        <authorList>
            <person name="Goeker M."/>
        </authorList>
    </citation>
    <scope>NUCLEOTIDE SEQUENCE [LARGE SCALE GENOMIC DNA]</scope>
    <source>
        <strain evidence="1 2">DSM 28101</strain>
    </source>
</reference>
<dbReference type="Pfam" id="PF10076">
    <property type="entry name" value="Phage_Mu_Gp48"/>
    <property type="match status" value="1"/>
</dbReference>
<evidence type="ECO:0000313" key="1">
    <source>
        <dbReference type="EMBL" id="MBB4122906.1"/>
    </source>
</evidence>
<keyword evidence="2" id="KW-1185">Reference proteome</keyword>
<protein>
    <submittedName>
        <fullName evidence="1">Uncharacterized protein YmfQ (DUF2313 family)</fullName>
    </submittedName>
</protein>
<sequence>MRRLIDIARSMRSHWPFGFARPAEGGVMDAIDRAIASEILIAEQAAARLMDEVDPRTADDYLADFERVLGPDPAKRDLLLAGIDDRRKLAHQRWTAKGGQSIPYFLKIGDDLGLDITITEFWPSRAGVLRAGQPLIADGEQFTWLISMPAVEVIPFRAGQGRAGQSLASFQINGSAEAYFQLIKPAHTRLVFEYPVRGWWDATRYQATSAYDGERWWPAAIMDFANNRYAA</sequence>
<name>A0A7W6PAY8_9HYPH</name>
<comment type="caution">
    <text evidence="1">The sequence shown here is derived from an EMBL/GenBank/DDBJ whole genome shotgun (WGS) entry which is preliminary data.</text>
</comment>
<organism evidence="1 2">
    <name type="scientific">Martelella radicis</name>
    <dbReference type="NCBI Taxonomy" id="1397476"/>
    <lineage>
        <taxon>Bacteria</taxon>
        <taxon>Pseudomonadati</taxon>
        <taxon>Pseudomonadota</taxon>
        <taxon>Alphaproteobacteria</taxon>
        <taxon>Hyphomicrobiales</taxon>
        <taxon>Aurantimonadaceae</taxon>
        <taxon>Martelella</taxon>
    </lineage>
</organism>
<dbReference type="RefSeq" id="WP_183487337.1">
    <property type="nucleotide sequence ID" value="NZ_JACIDZ010000009.1"/>
</dbReference>
<evidence type="ECO:0000313" key="2">
    <source>
        <dbReference type="Proteomes" id="UP000530571"/>
    </source>
</evidence>
<proteinExistence type="predicted"/>
<dbReference type="InterPro" id="IPR018755">
    <property type="entry name" value="Phage_Mu_Gp48"/>
</dbReference>
<gene>
    <name evidence="1" type="ORF">GGR30_002841</name>
</gene>
<dbReference type="EMBL" id="JACIDZ010000009">
    <property type="protein sequence ID" value="MBB4122906.1"/>
    <property type="molecule type" value="Genomic_DNA"/>
</dbReference>
<dbReference type="AlphaFoldDB" id="A0A7W6PAY8"/>
<dbReference type="Proteomes" id="UP000530571">
    <property type="component" value="Unassembled WGS sequence"/>
</dbReference>